<evidence type="ECO:0000256" key="6">
    <source>
        <dbReference type="ARBA" id="ARBA00023163"/>
    </source>
</evidence>
<dbReference type="GO" id="GO:0008270">
    <property type="term" value="F:zinc ion binding"/>
    <property type="evidence" value="ECO:0007669"/>
    <property type="project" value="UniProtKB-KW"/>
</dbReference>
<comment type="caution">
    <text evidence="10">The sequence shown here is derived from an EMBL/GenBank/DDBJ whole genome shotgun (WGS) entry which is preliminary data.</text>
</comment>
<keyword evidence="8" id="KW-0539">Nucleus</keyword>
<feature type="domain" description="Nuclear receptor" evidence="9">
    <location>
        <begin position="1"/>
        <end position="41"/>
    </location>
</feature>
<evidence type="ECO:0000259" key="9">
    <source>
        <dbReference type="PROSITE" id="PS51030"/>
    </source>
</evidence>
<sequence>MKEYKCTNGGKCEIEKNYAVCKRCRLNKCLTVGMNPRGVCITKIDEERMLAFVQRIKQQPPKDADLNYSAPGQKQLLDLIMVKHLMEAEQKMCRIRNSRTPITESFYDQCNSFESIFARKFNFLDCSYKDSIDPPNAPPAANFEKINHLGPGLAVITDHGSRITGLIITDKMNYGPTPGALRYVELMGMVECLFNTGANHRKLFTYHTILPNCFPQCWPKIAPKGPSNRTNCYRFWPHFFSVPAQFYSEHMQNKQPQHGIFGQTPHPFNSMNTFCTTSLIFNNPPLAMPSNAYTMPRTAHLFISLHFALSLFLPSNYWANSLANPKRSLDKGTNMNTS</sequence>
<dbReference type="Gene3D" id="3.30.50.10">
    <property type="entry name" value="Erythroid Transcription Factor GATA-1, subunit A"/>
    <property type="match status" value="1"/>
</dbReference>
<dbReference type="SUPFAM" id="SSF57716">
    <property type="entry name" value="Glucocorticoid receptor-like (DNA-binding domain)"/>
    <property type="match status" value="1"/>
</dbReference>
<keyword evidence="4" id="KW-0805">Transcription regulation</keyword>
<evidence type="ECO:0000256" key="2">
    <source>
        <dbReference type="ARBA" id="ARBA00022771"/>
    </source>
</evidence>
<dbReference type="Proteomes" id="UP001620645">
    <property type="component" value="Unassembled WGS sequence"/>
</dbReference>
<evidence type="ECO:0000256" key="1">
    <source>
        <dbReference type="ARBA" id="ARBA00022723"/>
    </source>
</evidence>
<evidence type="ECO:0000313" key="11">
    <source>
        <dbReference type="Proteomes" id="UP001620645"/>
    </source>
</evidence>
<keyword evidence="1" id="KW-0479">Metal-binding</keyword>
<proteinExistence type="predicted"/>
<keyword evidence="6" id="KW-0804">Transcription</keyword>
<keyword evidence="3" id="KW-0862">Zinc</keyword>
<dbReference type="PROSITE" id="PS51030">
    <property type="entry name" value="NUCLEAR_REC_DBD_2"/>
    <property type="match status" value="1"/>
</dbReference>
<keyword evidence="11" id="KW-1185">Reference proteome</keyword>
<evidence type="ECO:0000256" key="4">
    <source>
        <dbReference type="ARBA" id="ARBA00023015"/>
    </source>
</evidence>
<evidence type="ECO:0000256" key="8">
    <source>
        <dbReference type="ARBA" id="ARBA00023242"/>
    </source>
</evidence>
<dbReference type="AlphaFoldDB" id="A0ABD2I7N3"/>
<evidence type="ECO:0000256" key="7">
    <source>
        <dbReference type="ARBA" id="ARBA00023170"/>
    </source>
</evidence>
<name>A0ABD2I7N3_HETSC</name>
<dbReference type="InterPro" id="IPR001628">
    <property type="entry name" value="Znf_hrmn_rcpt"/>
</dbReference>
<evidence type="ECO:0000313" key="10">
    <source>
        <dbReference type="EMBL" id="KAL3073540.1"/>
    </source>
</evidence>
<dbReference type="EMBL" id="JBICCN010000366">
    <property type="protein sequence ID" value="KAL3073540.1"/>
    <property type="molecule type" value="Genomic_DNA"/>
</dbReference>
<gene>
    <name evidence="10" type="ORF">niasHS_017107</name>
</gene>
<keyword evidence="5" id="KW-0238">DNA-binding</keyword>
<dbReference type="SMART" id="SM00399">
    <property type="entry name" value="ZnF_C4"/>
    <property type="match status" value="1"/>
</dbReference>
<dbReference type="Pfam" id="PF00105">
    <property type="entry name" value="zf-C4"/>
    <property type="match status" value="1"/>
</dbReference>
<protein>
    <recommendedName>
        <fullName evidence="9">Nuclear receptor domain-containing protein</fullName>
    </recommendedName>
</protein>
<accession>A0ABD2I7N3</accession>
<dbReference type="GO" id="GO:0003677">
    <property type="term" value="F:DNA binding"/>
    <property type="evidence" value="ECO:0007669"/>
    <property type="project" value="UniProtKB-KW"/>
</dbReference>
<reference evidence="10 11" key="1">
    <citation type="submission" date="2024-10" db="EMBL/GenBank/DDBJ databases">
        <authorList>
            <person name="Kim D."/>
        </authorList>
    </citation>
    <scope>NUCLEOTIDE SEQUENCE [LARGE SCALE GENOMIC DNA]</scope>
    <source>
        <strain evidence="10">Taebaek</strain>
    </source>
</reference>
<dbReference type="InterPro" id="IPR013088">
    <property type="entry name" value="Znf_NHR/GATA"/>
</dbReference>
<keyword evidence="2" id="KW-0863">Zinc-finger</keyword>
<evidence type="ECO:0000256" key="5">
    <source>
        <dbReference type="ARBA" id="ARBA00023125"/>
    </source>
</evidence>
<organism evidence="10 11">
    <name type="scientific">Heterodera schachtii</name>
    <name type="common">Sugarbeet cyst nematode worm</name>
    <name type="synonym">Tylenchus schachtii</name>
    <dbReference type="NCBI Taxonomy" id="97005"/>
    <lineage>
        <taxon>Eukaryota</taxon>
        <taxon>Metazoa</taxon>
        <taxon>Ecdysozoa</taxon>
        <taxon>Nematoda</taxon>
        <taxon>Chromadorea</taxon>
        <taxon>Rhabditida</taxon>
        <taxon>Tylenchina</taxon>
        <taxon>Tylenchomorpha</taxon>
        <taxon>Tylenchoidea</taxon>
        <taxon>Heteroderidae</taxon>
        <taxon>Heteroderinae</taxon>
        <taxon>Heterodera</taxon>
    </lineage>
</organism>
<evidence type="ECO:0000256" key="3">
    <source>
        <dbReference type="ARBA" id="ARBA00022833"/>
    </source>
</evidence>
<keyword evidence="7" id="KW-0675">Receptor</keyword>